<reference evidence="2" key="1">
    <citation type="submission" date="2022-11" db="UniProtKB">
        <authorList>
            <consortium name="WormBaseParasite"/>
        </authorList>
    </citation>
    <scope>IDENTIFICATION</scope>
</reference>
<dbReference type="Proteomes" id="UP000887579">
    <property type="component" value="Unplaced"/>
</dbReference>
<name>A0AC34GTR3_9BILA</name>
<evidence type="ECO:0000313" key="1">
    <source>
        <dbReference type="Proteomes" id="UP000887579"/>
    </source>
</evidence>
<dbReference type="WBParaSite" id="ES5_v2.g8134.t1">
    <property type="protein sequence ID" value="ES5_v2.g8134.t1"/>
    <property type="gene ID" value="ES5_v2.g8134"/>
</dbReference>
<accession>A0AC34GTR3</accession>
<sequence>MEGENIADKSYDSMFNSEFIFPSKHYMPKEITQQCEFLQKYPKYDGRNTLIAILDTGVDPSLPGLQTTTTGLPKIIDCLDLTGAGDVDTSTIKKADGDGILIGLTERKLKIPKDWRNPSGDWHLGTKPIYELYTTDVLTRIKSAKKSKFEQKINLERIKAMKEMKEHESKVAFSSSKISDFEDRQEITQKLEQLKLAEKEEIESPVADCIVWFDGEKWKACIDTSCKGDLEAEKVMSSFRENHEYGYVSKKCLVTYCITIHKNGNLLEICVPNGSHGSHVAHIAAAHFPDDPEKDGLAPGAQIISLCVGDLRKGEYLTHQALLRALYKCIELKVDAINYSYGKPINAVDSGNIAEVIKKVVEKHGIIFVAAAGNDGPGLSTVKGIHHSIINVGAYLTAEMKEAMYSHFEANNSVVFPFSSRGPCADGSLGVTFCAPGAALTGVSKHELEGMQRKHGTSMSSPNAAGNIACLISAMKSESIPISQFRIKLALQNSAMTPEDGSHHPFSLGAGIIQICDAFEFIKCSLNFIPTNITDIKTDIDGKHGLYLREFWQTRSSQEFTVNVKTTFNSCTEKTDNRVNFECPITLQLSSGAEKFVQLPKFTRLPSAGFPIQIDPTQFEPGTVNYAEIIGTNPQIPSLGPLFRLPISVIIPEEVTAQNNFTFKKKLKLKSAISKRIFIKSPPGSTYATVIVKSKEPNKVVKFILQHVYQSCNNISSTKFCGSLVAKSKQHFYFSTPPNKSMEFCFTQYWEQLNSSNVKVKIEFTGFSLGNSFLSSANPTNAISFINNLRRTYIAPSLEFTEFHQSLNASEVAIIEPIDEREDISEKCQRYRLLLTYELYVAKSAYYFFDLEGNYHKFIDCSIIQVFTESKKYVATMCCDSVKLEIGDYIIQAQIRHSDSKILEKLQNSPLIAKRSLEKITVNLFENAKLALENEATKKTASKYYEPGEEGRFFAATIPASLLPRNVPGAYLEGKFSFESTFDNSSTKKFSSFDIFYYLSCSTINNAKDSTVYIDGLPIDDGSNGNISECDTVTKNLKIAIRDVEIPYINKYTDSEKAQTLFEKLTSEFPKHLPIISAEIERHVKAKNLPALKKACENLMEIAEKDDVVKFYGIKVGHNEDALRKSTIMANKKSAIINALFAQTNLMLDKYLRTTTKDIPKAFRYGFDPKIEYQPTPEEEAETAKILKRLDIIEMEKLIEKSRDTVIKDDAIIMGNDDVQKSEKDEKEKAIDRKDQPSTDPIVSDQSTDNREMKNDEIEKNVDKNASNKRDSDDETLIFKSADKLNDIVQTGTDKVDNLKNDMDDEIFSPQNDQSSLSKNECDEFIESENTATENRTTENKNDEIIEEKCVDKSDENSTTLLNKEVSEIVVDKGLQHANNESTKSISLTENNSSLKCDTNVKTTDEKITPANIEKDLETVEKKENLSKENTTNMDVSVVKDDASNSMTKDDVIDDEQSSKPEENSQKVSADDIVPLESTALKDKTAKVPELTTKISVENVKLVESTTKQTEPLITLEEIEKVYRDYLAIAEYTTQNSSIIIAKYKVAHGRYAAVLLHLKNIISKPTTSAAFLPTEKAIIQVR</sequence>
<proteinExistence type="predicted"/>
<organism evidence="1 2">
    <name type="scientific">Panagrolaimus sp. ES5</name>
    <dbReference type="NCBI Taxonomy" id="591445"/>
    <lineage>
        <taxon>Eukaryota</taxon>
        <taxon>Metazoa</taxon>
        <taxon>Ecdysozoa</taxon>
        <taxon>Nematoda</taxon>
        <taxon>Chromadorea</taxon>
        <taxon>Rhabditida</taxon>
        <taxon>Tylenchina</taxon>
        <taxon>Panagrolaimomorpha</taxon>
        <taxon>Panagrolaimoidea</taxon>
        <taxon>Panagrolaimidae</taxon>
        <taxon>Panagrolaimus</taxon>
    </lineage>
</organism>
<evidence type="ECO:0000313" key="2">
    <source>
        <dbReference type="WBParaSite" id="ES5_v2.g8134.t1"/>
    </source>
</evidence>
<protein>
    <submittedName>
        <fullName evidence="2">Tripeptidyl-peptidase 2</fullName>
    </submittedName>
</protein>